<gene>
    <name evidence="2" type="ORF">UFOPK3554_00817</name>
</gene>
<name>A0A6J7XRK6_9ZZZZ</name>
<feature type="transmembrane region" description="Helical" evidence="1">
    <location>
        <begin position="20"/>
        <end position="43"/>
    </location>
</feature>
<accession>A0A6J7XRK6</accession>
<organism evidence="2">
    <name type="scientific">freshwater metagenome</name>
    <dbReference type="NCBI Taxonomy" id="449393"/>
    <lineage>
        <taxon>unclassified sequences</taxon>
        <taxon>metagenomes</taxon>
        <taxon>ecological metagenomes</taxon>
    </lineage>
</organism>
<evidence type="ECO:0000256" key="1">
    <source>
        <dbReference type="SAM" id="Phobius"/>
    </source>
</evidence>
<sequence length="122" mass="13363">MSLIFSIFKYAKQERGSVESALVLIPLLALFLISLQIGIAINYRNMDQMYAQSDSSSRAISGEVRAGDEVIAIHSPDSFQHLQLLVSKKRRTIPLLIPGLSGILNRLHNTEVIGISVIEGAS</sequence>
<dbReference type="AlphaFoldDB" id="A0A6J7XRK6"/>
<keyword evidence="1" id="KW-1133">Transmembrane helix</keyword>
<dbReference type="EMBL" id="CAFBSG010000010">
    <property type="protein sequence ID" value="CAB5240392.1"/>
    <property type="molecule type" value="Genomic_DNA"/>
</dbReference>
<reference evidence="2" key="1">
    <citation type="submission" date="2020-05" db="EMBL/GenBank/DDBJ databases">
        <authorList>
            <person name="Chiriac C."/>
            <person name="Salcher M."/>
            <person name="Ghai R."/>
            <person name="Kavagutti S V."/>
        </authorList>
    </citation>
    <scope>NUCLEOTIDE SEQUENCE</scope>
</reference>
<keyword evidence="1" id="KW-0812">Transmembrane</keyword>
<evidence type="ECO:0000313" key="2">
    <source>
        <dbReference type="EMBL" id="CAB5240392.1"/>
    </source>
</evidence>
<proteinExistence type="predicted"/>
<keyword evidence="1" id="KW-0472">Membrane</keyword>
<protein>
    <submittedName>
        <fullName evidence="2">Unannotated protein</fullName>
    </submittedName>
</protein>